<dbReference type="InterPro" id="IPR004638">
    <property type="entry name" value="EmrB-like"/>
</dbReference>
<feature type="transmembrane region" description="Helical" evidence="8">
    <location>
        <begin position="76"/>
        <end position="95"/>
    </location>
</feature>
<evidence type="ECO:0000256" key="6">
    <source>
        <dbReference type="ARBA" id="ARBA00023136"/>
    </source>
</evidence>
<evidence type="ECO:0000256" key="7">
    <source>
        <dbReference type="SAM" id="MobiDB-lite"/>
    </source>
</evidence>
<keyword evidence="4 8" id="KW-0812">Transmembrane</keyword>
<dbReference type="EMBL" id="BMFW01000004">
    <property type="protein sequence ID" value="GGH92936.1"/>
    <property type="molecule type" value="Genomic_DNA"/>
</dbReference>
<keyword evidence="5 8" id="KW-1133">Transmembrane helix</keyword>
<dbReference type="PANTHER" id="PTHR42718">
    <property type="entry name" value="MAJOR FACILITATOR SUPERFAMILY MULTIDRUG TRANSPORTER MFSC"/>
    <property type="match status" value="1"/>
</dbReference>
<proteinExistence type="predicted"/>
<feature type="region of interest" description="Disordered" evidence="7">
    <location>
        <begin position="484"/>
        <end position="513"/>
    </location>
</feature>
<sequence>MENVAKPWPALWSLVIGFFMILIDTTIVSVANPRIMEGLHADINSVIWVTSAYLLAYAVPLLITGRLGDRFGPKKLYLSGLVVFTLASLWCGLSGDVGILIAARVLQGLGAAMMTPQTMAVITRIFPPDRRGSAMAVWGATAGMATLVGPILGGVLVDGLGWEWIFFINVPIGVVGFILAMRNVPALSTHPHRFDIPGVLLSAVGLFLLVFGIQEGETYNWGTITGPISVWGLIIAGLVVLVAFVLWQKFNKGEPLLPLALFRDRNFSLANIGITTVGFTVTAFSLPLIFYYQLVRGLTPTQSALMMVPMALISGGLAPVVGKLVDRVNPKYITATGLVLMAVALLWNSVLMQPDTPILMFLLPSAVLGFANAGIWAPLSTTATRNLPPRQAGAGSGVYNTTRQIGAVLGSAAIAVLIQSRLAAELPSGGPGGSAGEGMAMGGSLPEFLHSGFSTAMGQSILLPAAVILVGAAVSLFFAKPQPVQGWQAPGQGQDQEQGPASAKVDAGLDSAG</sequence>
<evidence type="ECO:0000256" key="1">
    <source>
        <dbReference type="ARBA" id="ARBA00004651"/>
    </source>
</evidence>
<feature type="domain" description="Major facilitator superfamily (MFS) profile" evidence="9">
    <location>
        <begin position="10"/>
        <end position="483"/>
    </location>
</feature>
<feature type="transmembrane region" description="Helical" evidence="8">
    <location>
        <begin position="12"/>
        <end position="31"/>
    </location>
</feature>
<name>A0ABQ2AK59_9MICC</name>
<feature type="transmembrane region" description="Helical" evidence="8">
    <location>
        <begin position="194"/>
        <end position="213"/>
    </location>
</feature>
<keyword evidence="3" id="KW-1003">Cell membrane</keyword>
<evidence type="ECO:0000313" key="10">
    <source>
        <dbReference type="EMBL" id="GGH92936.1"/>
    </source>
</evidence>
<evidence type="ECO:0000259" key="9">
    <source>
        <dbReference type="PROSITE" id="PS50850"/>
    </source>
</evidence>
<evidence type="ECO:0000256" key="2">
    <source>
        <dbReference type="ARBA" id="ARBA00022448"/>
    </source>
</evidence>
<dbReference type="PANTHER" id="PTHR42718:SF42">
    <property type="entry name" value="EXPORT PROTEIN"/>
    <property type="match status" value="1"/>
</dbReference>
<dbReference type="NCBIfam" id="TIGR00711">
    <property type="entry name" value="efflux_EmrB"/>
    <property type="match status" value="1"/>
</dbReference>
<feature type="transmembrane region" description="Helical" evidence="8">
    <location>
        <begin position="164"/>
        <end position="182"/>
    </location>
</feature>
<dbReference type="PROSITE" id="PS50850">
    <property type="entry name" value="MFS"/>
    <property type="match status" value="1"/>
</dbReference>
<evidence type="ECO:0000256" key="4">
    <source>
        <dbReference type="ARBA" id="ARBA00022692"/>
    </source>
</evidence>
<accession>A0ABQ2AK59</accession>
<feature type="transmembrane region" description="Helical" evidence="8">
    <location>
        <begin position="332"/>
        <end position="352"/>
    </location>
</feature>
<feature type="transmembrane region" description="Helical" evidence="8">
    <location>
        <begin position="461"/>
        <end position="479"/>
    </location>
</feature>
<protein>
    <submittedName>
        <fullName evidence="10">MFS transporter</fullName>
    </submittedName>
</protein>
<feature type="transmembrane region" description="Helical" evidence="8">
    <location>
        <begin position="134"/>
        <end position="152"/>
    </location>
</feature>
<dbReference type="RefSeq" id="WP_188570806.1">
    <property type="nucleotide sequence ID" value="NZ_BMFW01000004.1"/>
</dbReference>
<keyword evidence="6 8" id="KW-0472">Membrane</keyword>
<gene>
    <name evidence="10" type="ORF">GCM10007170_12640</name>
</gene>
<feature type="transmembrane region" description="Helical" evidence="8">
    <location>
        <begin position="358"/>
        <end position="379"/>
    </location>
</feature>
<dbReference type="Gene3D" id="1.20.1720.10">
    <property type="entry name" value="Multidrug resistance protein D"/>
    <property type="match status" value="1"/>
</dbReference>
<dbReference type="InterPro" id="IPR036259">
    <property type="entry name" value="MFS_trans_sf"/>
</dbReference>
<dbReference type="CDD" id="cd17321">
    <property type="entry name" value="MFS_MMR_MDR_like"/>
    <property type="match status" value="1"/>
</dbReference>
<dbReference type="Gene3D" id="1.20.1250.20">
    <property type="entry name" value="MFS general substrate transporter like domains"/>
    <property type="match status" value="1"/>
</dbReference>
<dbReference type="Pfam" id="PF07690">
    <property type="entry name" value="MFS_1"/>
    <property type="match status" value="1"/>
</dbReference>
<comment type="subcellular location">
    <subcellularLocation>
        <location evidence="1">Cell membrane</location>
        <topology evidence="1">Multi-pass membrane protein</topology>
    </subcellularLocation>
</comment>
<evidence type="ECO:0000256" key="5">
    <source>
        <dbReference type="ARBA" id="ARBA00022989"/>
    </source>
</evidence>
<feature type="transmembrane region" description="Helical" evidence="8">
    <location>
        <begin position="228"/>
        <end position="247"/>
    </location>
</feature>
<feature type="transmembrane region" description="Helical" evidence="8">
    <location>
        <begin position="43"/>
        <end position="64"/>
    </location>
</feature>
<comment type="caution">
    <text evidence="10">The sequence shown here is derived from an EMBL/GenBank/DDBJ whole genome shotgun (WGS) entry which is preliminary data.</text>
</comment>
<dbReference type="SUPFAM" id="SSF103473">
    <property type="entry name" value="MFS general substrate transporter"/>
    <property type="match status" value="1"/>
</dbReference>
<dbReference type="InterPro" id="IPR020846">
    <property type="entry name" value="MFS_dom"/>
</dbReference>
<evidence type="ECO:0000313" key="11">
    <source>
        <dbReference type="Proteomes" id="UP000643279"/>
    </source>
</evidence>
<feature type="transmembrane region" description="Helical" evidence="8">
    <location>
        <begin position="268"/>
        <end position="292"/>
    </location>
</feature>
<reference evidence="11" key="1">
    <citation type="journal article" date="2019" name="Int. J. Syst. Evol. Microbiol.">
        <title>The Global Catalogue of Microorganisms (GCM) 10K type strain sequencing project: providing services to taxonomists for standard genome sequencing and annotation.</title>
        <authorList>
            <consortium name="The Broad Institute Genomics Platform"/>
            <consortium name="The Broad Institute Genome Sequencing Center for Infectious Disease"/>
            <person name="Wu L."/>
            <person name="Ma J."/>
        </authorList>
    </citation>
    <scope>NUCLEOTIDE SEQUENCE [LARGE SCALE GENOMIC DNA]</scope>
    <source>
        <strain evidence="11">CGMCC 1.12778</strain>
    </source>
</reference>
<dbReference type="InterPro" id="IPR011701">
    <property type="entry name" value="MFS"/>
</dbReference>
<evidence type="ECO:0000256" key="3">
    <source>
        <dbReference type="ARBA" id="ARBA00022475"/>
    </source>
</evidence>
<evidence type="ECO:0000256" key="8">
    <source>
        <dbReference type="SAM" id="Phobius"/>
    </source>
</evidence>
<keyword evidence="11" id="KW-1185">Reference proteome</keyword>
<dbReference type="Proteomes" id="UP000643279">
    <property type="component" value="Unassembled WGS sequence"/>
</dbReference>
<keyword evidence="2" id="KW-0813">Transport</keyword>
<feature type="transmembrane region" description="Helical" evidence="8">
    <location>
        <begin position="304"/>
        <end position="325"/>
    </location>
</feature>
<organism evidence="10 11">
    <name type="scientific">Arthrobacter liuii</name>
    <dbReference type="NCBI Taxonomy" id="1476996"/>
    <lineage>
        <taxon>Bacteria</taxon>
        <taxon>Bacillati</taxon>
        <taxon>Actinomycetota</taxon>
        <taxon>Actinomycetes</taxon>
        <taxon>Micrococcales</taxon>
        <taxon>Micrococcaceae</taxon>
        <taxon>Arthrobacter</taxon>
    </lineage>
</organism>